<dbReference type="RefSeq" id="WP_123712701.1">
    <property type="nucleotide sequence ID" value="NZ_RKHR01000004.1"/>
</dbReference>
<sequence>MSLQSSLESFRDIDFNDLDFENIGSWPTAVKVIAWAICFALVLGVGYVYIISDMKTQLAGYEKKEQELKKTYAKRAYEAANLEAYKAQMVEIEENFGVLLGQLPKDAEVPGLLEDITRVGIKNGLAFNKIELQPEVPVEFYILQPIKIEVTGSYHDFGTFVGSVASLPRIVKLKDFTITPLNDSGALLMSIMAETYRYKE</sequence>
<feature type="transmembrane region" description="Helical" evidence="1">
    <location>
        <begin position="32"/>
        <end position="51"/>
    </location>
</feature>
<keyword evidence="1" id="KW-0812">Transmembrane</keyword>
<dbReference type="GO" id="GO:0043107">
    <property type="term" value="P:type IV pilus-dependent motility"/>
    <property type="evidence" value="ECO:0007669"/>
    <property type="project" value="InterPro"/>
</dbReference>
<gene>
    <name evidence="2" type="ORF">EDC56_2404</name>
</gene>
<accession>A0A3N2DRM5</accession>
<dbReference type="EMBL" id="RKHR01000004">
    <property type="protein sequence ID" value="ROS01955.1"/>
    <property type="molecule type" value="Genomic_DNA"/>
</dbReference>
<dbReference type="OrthoDB" id="9802133at2"/>
<name>A0A3N2DRM5_9GAMM</name>
<dbReference type="InterPro" id="IPR014717">
    <property type="entry name" value="Transl_elong_EF1B/ribsomal_bS6"/>
</dbReference>
<dbReference type="PANTHER" id="PTHR39555">
    <property type="entry name" value="FIMBRIAL ASSEMBLY PROTEIN PILO-LIKE PROTEIN-RELATED"/>
    <property type="match status" value="1"/>
</dbReference>
<protein>
    <submittedName>
        <fullName evidence="2">Type IV pilus assembly protein PilO</fullName>
    </submittedName>
</protein>
<dbReference type="Gene3D" id="1.10.287.540">
    <property type="entry name" value="Helix hairpin bin"/>
    <property type="match status" value="1"/>
</dbReference>
<dbReference type="Gene3D" id="3.30.70.60">
    <property type="match status" value="1"/>
</dbReference>
<comment type="caution">
    <text evidence="2">The sequence shown here is derived from an EMBL/GenBank/DDBJ whole genome shotgun (WGS) entry which is preliminary data.</text>
</comment>
<evidence type="ECO:0000256" key="1">
    <source>
        <dbReference type="SAM" id="Phobius"/>
    </source>
</evidence>
<dbReference type="PIRSF" id="PIRSF016482">
    <property type="entry name" value="PilO"/>
    <property type="match status" value="1"/>
</dbReference>
<dbReference type="Pfam" id="PF04350">
    <property type="entry name" value="PilO"/>
    <property type="match status" value="1"/>
</dbReference>
<proteinExistence type="predicted"/>
<dbReference type="AlphaFoldDB" id="A0A3N2DRM5"/>
<keyword evidence="1" id="KW-0472">Membrane</keyword>
<dbReference type="GO" id="GO:0043683">
    <property type="term" value="P:type IV pilus assembly"/>
    <property type="evidence" value="ECO:0007669"/>
    <property type="project" value="InterPro"/>
</dbReference>
<dbReference type="PANTHER" id="PTHR39555:SF1">
    <property type="entry name" value="TYPE IV PILUS INNER MEMBRANE COMPONENT PILO"/>
    <property type="match status" value="1"/>
</dbReference>
<organism evidence="2 3">
    <name type="scientific">Sinobacterium caligoides</name>
    <dbReference type="NCBI Taxonomy" id="933926"/>
    <lineage>
        <taxon>Bacteria</taxon>
        <taxon>Pseudomonadati</taxon>
        <taxon>Pseudomonadota</taxon>
        <taxon>Gammaproteobacteria</taxon>
        <taxon>Cellvibrionales</taxon>
        <taxon>Spongiibacteraceae</taxon>
        <taxon>Sinobacterium</taxon>
    </lineage>
</organism>
<reference evidence="2 3" key="1">
    <citation type="submission" date="2018-11" db="EMBL/GenBank/DDBJ databases">
        <title>Genomic Encyclopedia of Type Strains, Phase IV (KMG-IV): sequencing the most valuable type-strain genomes for metagenomic binning, comparative biology and taxonomic classification.</title>
        <authorList>
            <person name="Goeker M."/>
        </authorList>
    </citation>
    <scope>NUCLEOTIDE SEQUENCE [LARGE SCALE GENOMIC DNA]</scope>
    <source>
        <strain evidence="2 3">DSM 100316</strain>
    </source>
</reference>
<keyword evidence="3" id="KW-1185">Reference proteome</keyword>
<keyword evidence="1" id="KW-1133">Transmembrane helix</keyword>
<dbReference type="Proteomes" id="UP000275394">
    <property type="component" value="Unassembled WGS sequence"/>
</dbReference>
<evidence type="ECO:0000313" key="2">
    <source>
        <dbReference type="EMBL" id="ROS01955.1"/>
    </source>
</evidence>
<evidence type="ECO:0000313" key="3">
    <source>
        <dbReference type="Proteomes" id="UP000275394"/>
    </source>
</evidence>
<dbReference type="InterPro" id="IPR007445">
    <property type="entry name" value="PilO"/>
</dbReference>